<dbReference type="Proteomes" id="UP000799750">
    <property type="component" value="Unassembled WGS sequence"/>
</dbReference>
<proteinExistence type="predicted"/>
<reference evidence="1" key="1">
    <citation type="journal article" date="2020" name="Stud. Mycol.">
        <title>101 Dothideomycetes genomes: a test case for predicting lifestyles and emergence of pathogens.</title>
        <authorList>
            <person name="Haridas S."/>
            <person name="Albert R."/>
            <person name="Binder M."/>
            <person name="Bloem J."/>
            <person name="Labutti K."/>
            <person name="Salamov A."/>
            <person name="Andreopoulos B."/>
            <person name="Baker S."/>
            <person name="Barry K."/>
            <person name="Bills G."/>
            <person name="Bluhm B."/>
            <person name="Cannon C."/>
            <person name="Castanera R."/>
            <person name="Culley D."/>
            <person name="Daum C."/>
            <person name="Ezra D."/>
            <person name="Gonzalez J."/>
            <person name="Henrissat B."/>
            <person name="Kuo A."/>
            <person name="Liang C."/>
            <person name="Lipzen A."/>
            <person name="Lutzoni F."/>
            <person name="Magnuson J."/>
            <person name="Mondo S."/>
            <person name="Nolan M."/>
            <person name="Ohm R."/>
            <person name="Pangilinan J."/>
            <person name="Park H.-J."/>
            <person name="Ramirez L."/>
            <person name="Alfaro M."/>
            <person name="Sun H."/>
            <person name="Tritt A."/>
            <person name="Yoshinaga Y."/>
            <person name="Zwiers L.-H."/>
            <person name="Turgeon B."/>
            <person name="Goodwin S."/>
            <person name="Spatafora J."/>
            <person name="Crous P."/>
            <person name="Grigoriev I."/>
        </authorList>
    </citation>
    <scope>NUCLEOTIDE SEQUENCE</scope>
    <source>
        <strain evidence="1">CBS 269.34</strain>
    </source>
</reference>
<keyword evidence="2" id="KW-1185">Reference proteome</keyword>
<sequence length="58" mass="6385">MTANHRTCGKLWHESIVVLLIVIGCTYLIPQSKISCCFTIHGSPQCQNHSPASLVYIA</sequence>
<dbReference type="AlphaFoldDB" id="A0A6A6QL49"/>
<dbReference type="EMBL" id="MU004193">
    <property type="protein sequence ID" value="KAF2492829.1"/>
    <property type="molecule type" value="Genomic_DNA"/>
</dbReference>
<organism evidence="1 2">
    <name type="scientific">Lophium mytilinum</name>
    <dbReference type="NCBI Taxonomy" id="390894"/>
    <lineage>
        <taxon>Eukaryota</taxon>
        <taxon>Fungi</taxon>
        <taxon>Dikarya</taxon>
        <taxon>Ascomycota</taxon>
        <taxon>Pezizomycotina</taxon>
        <taxon>Dothideomycetes</taxon>
        <taxon>Pleosporomycetidae</taxon>
        <taxon>Mytilinidiales</taxon>
        <taxon>Mytilinidiaceae</taxon>
        <taxon>Lophium</taxon>
    </lineage>
</organism>
<evidence type="ECO:0000313" key="1">
    <source>
        <dbReference type="EMBL" id="KAF2492829.1"/>
    </source>
</evidence>
<protein>
    <submittedName>
        <fullName evidence="1">Uncharacterized protein</fullName>
    </submittedName>
</protein>
<accession>A0A6A6QL49</accession>
<name>A0A6A6QL49_9PEZI</name>
<gene>
    <name evidence="1" type="ORF">BU16DRAFT_91678</name>
</gene>
<evidence type="ECO:0000313" key="2">
    <source>
        <dbReference type="Proteomes" id="UP000799750"/>
    </source>
</evidence>
<dbReference type="PROSITE" id="PS51257">
    <property type="entry name" value="PROKAR_LIPOPROTEIN"/>
    <property type="match status" value="1"/>
</dbReference>